<evidence type="ECO:0000259" key="2">
    <source>
        <dbReference type="PROSITE" id="PS50994"/>
    </source>
</evidence>
<feature type="domain" description="Integrase catalytic" evidence="2">
    <location>
        <begin position="196"/>
        <end position="360"/>
    </location>
</feature>
<dbReference type="Pfam" id="PF13683">
    <property type="entry name" value="rve_3"/>
    <property type="match status" value="1"/>
</dbReference>
<evidence type="ECO:0000256" key="1">
    <source>
        <dbReference type="SAM" id="MobiDB-lite"/>
    </source>
</evidence>
<dbReference type="SUPFAM" id="SSF46689">
    <property type="entry name" value="Homeodomain-like"/>
    <property type="match status" value="1"/>
</dbReference>
<dbReference type="Gene3D" id="3.30.420.10">
    <property type="entry name" value="Ribonuclease H-like superfamily/Ribonuclease H"/>
    <property type="match status" value="1"/>
</dbReference>
<dbReference type="PROSITE" id="PS50994">
    <property type="entry name" value="INTEGRASE"/>
    <property type="match status" value="1"/>
</dbReference>
<gene>
    <name evidence="3" type="ORF">ACFOOR_14850</name>
</gene>
<comment type="caution">
    <text evidence="3">The sequence shown here is derived from an EMBL/GenBank/DDBJ whole genome shotgun (WGS) entry which is preliminary data.</text>
</comment>
<dbReference type="InterPro" id="IPR001584">
    <property type="entry name" value="Integrase_cat-core"/>
</dbReference>
<proteinExistence type="predicted"/>
<name>A0ABV7A0Z3_9PROT</name>
<dbReference type="PANTHER" id="PTHR47515:SF1">
    <property type="entry name" value="BLR2054 PROTEIN"/>
    <property type="match status" value="1"/>
</dbReference>
<dbReference type="Proteomes" id="UP001595379">
    <property type="component" value="Unassembled WGS sequence"/>
</dbReference>
<dbReference type="EMBL" id="JBHRSV010000030">
    <property type="protein sequence ID" value="MFC2927385.1"/>
    <property type="molecule type" value="Genomic_DNA"/>
</dbReference>
<evidence type="ECO:0000313" key="3">
    <source>
        <dbReference type="EMBL" id="MFC2927385.1"/>
    </source>
</evidence>
<dbReference type="Pfam" id="PF01527">
    <property type="entry name" value="HTH_Tnp_1"/>
    <property type="match status" value="1"/>
</dbReference>
<dbReference type="SUPFAM" id="SSF53098">
    <property type="entry name" value="Ribonuclease H-like"/>
    <property type="match status" value="1"/>
</dbReference>
<dbReference type="InterPro" id="IPR009057">
    <property type="entry name" value="Homeodomain-like_sf"/>
</dbReference>
<feature type="compositionally biased region" description="Basic and acidic residues" evidence="1">
    <location>
        <begin position="383"/>
        <end position="392"/>
    </location>
</feature>
<dbReference type="NCBIfam" id="NF033516">
    <property type="entry name" value="transpos_IS3"/>
    <property type="match status" value="1"/>
</dbReference>
<dbReference type="InterPro" id="IPR048020">
    <property type="entry name" value="Transpos_IS3"/>
</dbReference>
<protein>
    <submittedName>
        <fullName evidence="3">IS3 family transposase</fullName>
    </submittedName>
</protein>
<dbReference type="RefSeq" id="WP_380214907.1">
    <property type="nucleotide sequence ID" value="NZ_JBHRSV010000030.1"/>
</dbReference>
<evidence type="ECO:0000313" key="4">
    <source>
        <dbReference type="Proteomes" id="UP001595379"/>
    </source>
</evidence>
<organism evidence="3 4">
    <name type="scientific">Hyphobacterium vulgare</name>
    <dbReference type="NCBI Taxonomy" id="1736751"/>
    <lineage>
        <taxon>Bacteria</taxon>
        <taxon>Pseudomonadati</taxon>
        <taxon>Pseudomonadota</taxon>
        <taxon>Alphaproteobacteria</taxon>
        <taxon>Maricaulales</taxon>
        <taxon>Maricaulaceae</taxon>
        <taxon>Hyphobacterium</taxon>
    </lineage>
</organism>
<accession>A0ABV7A0Z3</accession>
<sequence>MRKSRYSEEQIIGMLREHDAGVSTKEICRKYGISDATFYKYKAKFGGMSVSDAQRLKTLELENGRLKRLLADAMLDNAALKDIAFKKLLTPDVKRQAVQHMMSKHGMSERRACTLAELDRSTFQYQKRSGSDGELRTRLRDLASERRRFGYRRLGILLEREGLYANHKKVYRLYREEGLTVRRRRGRKRAVGTRRPVLLPSGANHRWSLDFVSDALSDGRRFRTLCVVDDFTREALAVVVDTSLSGVRVSRELDRLVEQRGKPRMIVSDNGTELTSHAILRWHKERGVEWHYIAPGKPTQNAFVESFNGRLRDECLNEHLFSSLGEARSLIEEWRIDYNTERPHTALGGLAPSVYAEQSRHPRPGSPELRNGSAHRALTTHTNPERKANRLY</sequence>
<dbReference type="InterPro" id="IPR012337">
    <property type="entry name" value="RNaseH-like_sf"/>
</dbReference>
<dbReference type="Pfam" id="PF13276">
    <property type="entry name" value="HTH_21"/>
    <property type="match status" value="1"/>
</dbReference>
<dbReference type="InterPro" id="IPR025948">
    <property type="entry name" value="HTH-like_dom"/>
</dbReference>
<dbReference type="InterPro" id="IPR036397">
    <property type="entry name" value="RNaseH_sf"/>
</dbReference>
<dbReference type="InterPro" id="IPR002514">
    <property type="entry name" value="Transposase_8"/>
</dbReference>
<feature type="region of interest" description="Disordered" evidence="1">
    <location>
        <begin position="356"/>
        <end position="392"/>
    </location>
</feature>
<keyword evidence="4" id="KW-1185">Reference proteome</keyword>
<reference evidence="4" key="1">
    <citation type="journal article" date="2019" name="Int. J. Syst. Evol. Microbiol.">
        <title>The Global Catalogue of Microorganisms (GCM) 10K type strain sequencing project: providing services to taxonomists for standard genome sequencing and annotation.</title>
        <authorList>
            <consortium name="The Broad Institute Genomics Platform"/>
            <consortium name="The Broad Institute Genome Sequencing Center for Infectious Disease"/>
            <person name="Wu L."/>
            <person name="Ma J."/>
        </authorList>
    </citation>
    <scope>NUCLEOTIDE SEQUENCE [LARGE SCALE GENOMIC DNA]</scope>
    <source>
        <strain evidence="4">KCTC 52487</strain>
    </source>
</reference>
<dbReference type="PANTHER" id="PTHR47515">
    <property type="entry name" value="LOW CALCIUM RESPONSE LOCUS PROTEIN T"/>
    <property type="match status" value="1"/>
</dbReference>